<dbReference type="EMBL" id="AP025592">
    <property type="protein sequence ID" value="BDG08246.1"/>
    <property type="molecule type" value="Genomic_DNA"/>
</dbReference>
<name>A0ABM7X8X3_9BACT</name>
<dbReference type="RefSeq" id="WP_248345430.1">
    <property type="nucleotide sequence ID" value="NZ_AP025592.1"/>
</dbReference>
<dbReference type="CDD" id="cd03441">
    <property type="entry name" value="R_hydratase_like"/>
    <property type="match status" value="1"/>
</dbReference>
<dbReference type="InterPro" id="IPR039569">
    <property type="entry name" value="FAS1-like_DH_region"/>
</dbReference>
<accession>A0ABM7X8X3</accession>
<feature type="domain" description="FAS1-like dehydratase" evidence="1">
    <location>
        <begin position="7"/>
        <end position="150"/>
    </location>
</feature>
<dbReference type="Pfam" id="PF13452">
    <property type="entry name" value="FAS1_DH_region"/>
    <property type="match status" value="1"/>
</dbReference>
<gene>
    <name evidence="2" type="ORF">AMPC_13590</name>
</gene>
<dbReference type="PIRSF" id="PIRSF018072">
    <property type="entry name" value="UCP018072"/>
    <property type="match status" value="1"/>
</dbReference>
<organism evidence="2 3">
    <name type="scientific">Anaeromyxobacter paludicola</name>
    <dbReference type="NCBI Taxonomy" id="2918171"/>
    <lineage>
        <taxon>Bacteria</taxon>
        <taxon>Pseudomonadati</taxon>
        <taxon>Myxococcota</taxon>
        <taxon>Myxococcia</taxon>
        <taxon>Myxococcales</taxon>
        <taxon>Cystobacterineae</taxon>
        <taxon>Anaeromyxobacteraceae</taxon>
        <taxon>Anaeromyxobacter</taxon>
    </lineage>
</organism>
<dbReference type="SUPFAM" id="SSF54637">
    <property type="entry name" value="Thioesterase/thiol ester dehydrase-isomerase"/>
    <property type="match status" value="1"/>
</dbReference>
<evidence type="ECO:0000259" key="1">
    <source>
        <dbReference type="Pfam" id="PF13452"/>
    </source>
</evidence>
<dbReference type="InterPro" id="IPR029069">
    <property type="entry name" value="HotDog_dom_sf"/>
</dbReference>
<keyword evidence="3" id="KW-1185">Reference proteome</keyword>
<dbReference type="Gene3D" id="3.10.129.10">
    <property type="entry name" value="Hotdog Thioesterase"/>
    <property type="match status" value="1"/>
</dbReference>
<reference evidence="3" key="1">
    <citation type="journal article" date="2022" name="Int. J. Syst. Evol. Microbiol.">
        <title>Anaeromyxobacter oryzae sp. nov., Anaeromyxobacter diazotrophicus sp. nov. and Anaeromyxobacter paludicola sp. nov., isolated from paddy soils.</title>
        <authorList>
            <person name="Itoh H."/>
            <person name="Xu Z."/>
            <person name="Mise K."/>
            <person name="Masuda Y."/>
            <person name="Ushijima N."/>
            <person name="Hayakawa C."/>
            <person name="Shiratori Y."/>
            <person name="Senoo K."/>
        </authorList>
    </citation>
    <scope>NUCLEOTIDE SEQUENCE [LARGE SCALE GENOMIC DNA]</scope>
    <source>
        <strain evidence="3">Red630</strain>
    </source>
</reference>
<proteinExistence type="predicted"/>
<dbReference type="Proteomes" id="UP001162734">
    <property type="component" value="Chromosome"/>
</dbReference>
<sequence length="159" mass="16903">MAIDRKHLGRRYGPYRYAVGLEKLREFAVAVAGGIPGSAFPGEPPQPPHPLLVDEAAGAASPYGSVVAAPTFCAVFAMRPFAAACVDPALGIDLVRLVHAEQEFEYGAPIRPGDVLETTGEVTGIEARSRLDFLTVTTTSVNQRGERVVQGTWTAIVRG</sequence>
<dbReference type="InterPro" id="IPR016709">
    <property type="entry name" value="HadA-like"/>
</dbReference>
<protein>
    <submittedName>
        <fullName evidence="2">UPF0336 protein</fullName>
    </submittedName>
</protein>
<evidence type="ECO:0000313" key="3">
    <source>
        <dbReference type="Proteomes" id="UP001162734"/>
    </source>
</evidence>
<evidence type="ECO:0000313" key="2">
    <source>
        <dbReference type="EMBL" id="BDG08246.1"/>
    </source>
</evidence>